<evidence type="ECO:0000313" key="1">
    <source>
        <dbReference type="EMBL" id="CAH9091832.1"/>
    </source>
</evidence>
<accession>A0AAV0D7R4</accession>
<name>A0AAV0D7R4_9ASTE</name>
<dbReference type="Proteomes" id="UP001152523">
    <property type="component" value="Unassembled WGS sequence"/>
</dbReference>
<dbReference type="EMBL" id="CAMAPF010000069">
    <property type="protein sequence ID" value="CAH9091832.1"/>
    <property type="molecule type" value="Genomic_DNA"/>
</dbReference>
<proteinExistence type="predicted"/>
<evidence type="ECO:0000313" key="2">
    <source>
        <dbReference type="Proteomes" id="UP001152523"/>
    </source>
</evidence>
<dbReference type="AlphaFoldDB" id="A0AAV0D7R4"/>
<keyword evidence="2" id="KW-1185">Reference proteome</keyword>
<protein>
    <submittedName>
        <fullName evidence="1">Uncharacterized protein</fullName>
    </submittedName>
</protein>
<sequence>MDDYIALLASDANNAQGWLVDVCETTEEIDHSIIEVVEDDEVSQPPRRSARLRELYDDEFKSDSEEMNMEIDFQFGQEDEIPYGLGTHCTCVKLLMKSSICVGLLV</sequence>
<reference evidence="1" key="1">
    <citation type="submission" date="2022-07" db="EMBL/GenBank/DDBJ databases">
        <authorList>
            <person name="Macas J."/>
            <person name="Novak P."/>
            <person name="Neumann P."/>
        </authorList>
    </citation>
    <scope>NUCLEOTIDE SEQUENCE</scope>
</reference>
<comment type="caution">
    <text evidence="1">The sequence shown here is derived from an EMBL/GenBank/DDBJ whole genome shotgun (WGS) entry which is preliminary data.</text>
</comment>
<gene>
    <name evidence="1" type="ORF">CEPIT_LOCUS11857</name>
</gene>
<organism evidence="1 2">
    <name type="scientific">Cuscuta epithymum</name>
    <dbReference type="NCBI Taxonomy" id="186058"/>
    <lineage>
        <taxon>Eukaryota</taxon>
        <taxon>Viridiplantae</taxon>
        <taxon>Streptophyta</taxon>
        <taxon>Embryophyta</taxon>
        <taxon>Tracheophyta</taxon>
        <taxon>Spermatophyta</taxon>
        <taxon>Magnoliopsida</taxon>
        <taxon>eudicotyledons</taxon>
        <taxon>Gunneridae</taxon>
        <taxon>Pentapetalae</taxon>
        <taxon>asterids</taxon>
        <taxon>lamiids</taxon>
        <taxon>Solanales</taxon>
        <taxon>Convolvulaceae</taxon>
        <taxon>Cuscuteae</taxon>
        <taxon>Cuscuta</taxon>
        <taxon>Cuscuta subgen. Cuscuta</taxon>
    </lineage>
</organism>